<evidence type="ECO:0000256" key="1">
    <source>
        <dbReference type="SAM" id="MobiDB-lite"/>
    </source>
</evidence>
<feature type="compositionally biased region" description="Low complexity" evidence="1">
    <location>
        <begin position="47"/>
        <end position="59"/>
    </location>
</feature>
<protein>
    <submittedName>
        <fullName evidence="2">Uncharacterized protein</fullName>
    </submittedName>
</protein>
<dbReference type="Proteomes" id="UP000289482">
    <property type="component" value="Unassembled WGS sequence"/>
</dbReference>
<gene>
    <name evidence="2" type="ORF">EST54_07080</name>
</gene>
<comment type="caution">
    <text evidence="2">The sequence shown here is derived from an EMBL/GenBank/DDBJ whole genome shotgun (WGS) entry which is preliminary data.</text>
</comment>
<evidence type="ECO:0000313" key="3">
    <source>
        <dbReference type="Proteomes" id="UP000289482"/>
    </source>
</evidence>
<evidence type="ECO:0000313" key="2">
    <source>
        <dbReference type="EMBL" id="RXS68976.1"/>
    </source>
</evidence>
<accession>A0A4Q1R6P2</accession>
<feature type="compositionally biased region" description="Low complexity" evidence="1">
    <location>
        <begin position="23"/>
        <end position="33"/>
    </location>
</feature>
<sequence length="80" mass="8323">MPLDVFTALGALVRAEARRTAPEPRTAPTDATAPRPPDSPAPPPDGPSAAAPDTAPPARGCLLSRMVRKLAALFRRQVGN</sequence>
<feature type="region of interest" description="Disordered" evidence="1">
    <location>
        <begin position="15"/>
        <end position="59"/>
    </location>
</feature>
<feature type="compositionally biased region" description="Pro residues" evidence="1">
    <location>
        <begin position="34"/>
        <end position="46"/>
    </location>
</feature>
<dbReference type="EMBL" id="SDIF01000013">
    <property type="protein sequence ID" value="RXS68976.1"/>
    <property type="molecule type" value="Genomic_DNA"/>
</dbReference>
<reference evidence="2 3" key="1">
    <citation type="submission" date="2019-01" db="EMBL/GenBank/DDBJ databases">
        <title>Draft genome sequences of the type strain Streptomyces sioyaensis DSM 40032 and its novel strain, TM32, a thermotolerant antibiotics-producing actinobacterium.</title>
        <authorList>
            <person name="Nakaew N."/>
            <person name="Lumyong S."/>
            <person name="Sloan W.T."/>
            <person name="Sungthong R."/>
        </authorList>
    </citation>
    <scope>NUCLEOTIDE SEQUENCE [LARGE SCALE GENOMIC DNA]</scope>
    <source>
        <strain evidence="2 3">DSM 40032</strain>
    </source>
</reference>
<dbReference type="AlphaFoldDB" id="A0A4Q1R6P2"/>
<dbReference type="GeneID" id="95777766"/>
<name>A0A4Q1R6P2_9ACTN</name>
<organism evidence="2 3">
    <name type="scientific">Streptomyces sioyaensis</name>
    <dbReference type="NCBI Taxonomy" id="67364"/>
    <lineage>
        <taxon>Bacteria</taxon>
        <taxon>Bacillati</taxon>
        <taxon>Actinomycetota</taxon>
        <taxon>Actinomycetes</taxon>
        <taxon>Kitasatosporales</taxon>
        <taxon>Streptomycetaceae</taxon>
        <taxon>Streptomyces</taxon>
    </lineage>
</organism>
<dbReference type="RefSeq" id="WP_129246146.1">
    <property type="nucleotide sequence ID" value="NZ_JABZEL010000007.1"/>
</dbReference>
<keyword evidence="3" id="KW-1185">Reference proteome</keyword>
<proteinExistence type="predicted"/>